<name>A0A9D4AVN9_9SAUR</name>
<evidence type="ECO:0000313" key="1">
    <source>
        <dbReference type="EMBL" id="KAH1170401.1"/>
    </source>
</evidence>
<reference evidence="1" key="1">
    <citation type="submission" date="2021-09" db="EMBL/GenBank/DDBJ databases">
        <title>The genome of Mauremys mutica provides insights into the evolution of semi-aquatic lifestyle.</title>
        <authorList>
            <person name="Gong S."/>
            <person name="Gao Y."/>
        </authorList>
    </citation>
    <scope>NUCLEOTIDE SEQUENCE</scope>
    <source>
        <strain evidence="1">MM-2020</strain>
        <tissue evidence="1">Muscle</tissue>
    </source>
</reference>
<protein>
    <submittedName>
        <fullName evidence="1">Uncharacterized protein</fullName>
    </submittedName>
</protein>
<dbReference type="Proteomes" id="UP000827986">
    <property type="component" value="Unassembled WGS sequence"/>
</dbReference>
<proteinExistence type="predicted"/>
<keyword evidence="2" id="KW-1185">Reference proteome</keyword>
<organism evidence="1 2">
    <name type="scientific">Mauremys mutica</name>
    <name type="common">yellowpond turtle</name>
    <dbReference type="NCBI Taxonomy" id="74926"/>
    <lineage>
        <taxon>Eukaryota</taxon>
        <taxon>Metazoa</taxon>
        <taxon>Chordata</taxon>
        <taxon>Craniata</taxon>
        <taxon>Vertebrata</taxon>
        <taxon>Euteleostomi</taxon>
        <taxon>Archelosauria</taxon>
        <taxon>Testudinata</taxon>
        <taxon>Testudines</taxon>
        <taxon>Cryptodira</taxon>
        <taxon>Durocryptodira</taxon>
        <taxon>Testudinoidea</taxon>
        <taxon>Geoemydidae</taxon>
        <taxon>Geoemydinae</taxon>
        <taxon>Mauremys</taxon>
    </lineage>
</organism>
<evidence type="ECO:0000313" key="2">
    <source>
        <dbReference type="Proteomes" id="UP000827986"/>
    </source>
</evidence>
<comment type="caution">
    <text evidence="1">The sequence shown here is derived from an EMBL/GenBank/DDBJ whole genome shotgun (WGS) entry which is preliminary data.</text>
</comment>
<gene>
    <name evidence="1" type="ORF">KIL84_001386</name>
</gene>
<dbReference type="AlphaFoldDB" id="A0A9D4AVN9"/>
<accession>A0A9D4AVN9</accession>
<sequence>MLFCCARWDTPSTSHCTLCGDSFHHSVQGSLGGVQNETVQLLTTQIHWPKHIQRGNNTADGKLRDRMLQISCLTWNKSFRFAPGQTGNLKQNGIEPTFLESQSSDFTTKATFCSN</sequence>
<dbReference type="EMBL" id="JAHDVG010000484">
    <property type="protein sequence ID" value="KAH1170401.1"/>
    <property type="molecule type" value="Genomic_DNA"/>
</dbReference>